<dbReference type="Proteomes" id="UP000828390">
    <property type="component" value="Unassembled WGS sequence"/>
</dbReference>
<dbReference type="Pfam" id="PF03184">
    <property type="entry name" value="DDE_1"/>
    <property type="match status" value="1"/>
</dbReference>
<dbReference type="GO" id="GO:0003676">
    <property type="term" value="F:nucleic acid binding"/>
    <property type="evidence" value="ECO:0007669"/>
    <property type="project" value="InterPro"/>
</dbReference>
<evidence type="ECO:0000256" key="1">
    <source>
        <dbReference type="SAM" id="MobiDB-lite"/>
    </source>
</evidence>
<dbReference type="InterPro" id="IPR004875">
    <property type="entry name" value="DDE_SF_endonuclease_dom"/>
</dbReference>
<feature type="domain" description="DDE-1" evidence="2">
    <location>
        <begin position="2"/>
        <end position="63"/>
    </location>
</feature>
<dbReference type="EMBL" id="JAIWYP010000004">
    <property type="protein sequence ID" value="KAH3837656.1"/>
    <property type="molecule type" value="Genomic_DNA"/>
</dbReference>
<name>A0A9D4KEC0_DREPO</name>
<accession>A0A9D4KEC0</accession>
<feature type="region of interest" description="Disordered" evidence="1">
    <location>
        <begin position="110"/>
        <end position="129"/>
    </location>
</feature>
<reference evidence="3" key="2">
    <citation type="submission" date="2020-11" db="EMBL/GenBank/DDBJ databases">
        <authorList>
            <person name="McCartney M.A."/>
            <person name="Auch B."/>
            <person name="Kono T."/>
            <person name="Mallez S."/>
            <person name="Becker A."/>
            <person name="Gohl D.M."/>
            <person name="Silverstein K.A.T."/>
            <person name="Koren S."/>
            <person name="Bechman K.B."/>
            <person name="Herman A."/>
            <person name="Abrahante J.E."/>
            <person name="Garbe J."/>
        </authorList>
    </citation>
    <scope>NUCLEOTIDE SEQUENCE</scope>
    <source>
        <strain evidence="3">Duluth1</strain>
        <tissue evidence="3">Whole animal</tissue>
    </source>
</reference>
<proteinExistence type="predicted"/>
<keyword evidence="4" id="KW-1185">Reference proteome</keyword>
<protein>
    <recommendedName>
        <fullName evidence="2">DDE-1 domain-containing protein</fullName>
    </recommendedName>
</protein>
<comment type="caution">
    <text evidence="3">The sequence shown here is derived from an EMBL/GenBank/DDBJ whole genome shotgun (WGS) entry which is preliminary data.</text>
</comment>
<evidence type="ECO:0000313" key="4">
    <source>
        <dbReference type="Proteomes" id="UP000828390"/>
    </source>
</evidence>
<sequence length="129" mass="14241">MSKIQPCYMGIISTTKRNYRGQQITAIIDSDKSLTDYLKQVTIKDAMNLFATAWSEVSASCIAVCRQKNLGDAVGEQADSNSDFDGLDEADAREAEERFEDYEGFNNHDMLNAKQTLGPVTEDMAGSGR</sequence>
<organism evidence="3 4">
    <name type="scientific">Dreissena polymorpha</name>
    <name type="common">Zebra mussel</name>
    <name type="synonym">Mytilus polymorpha</name>
    <dbReference type="NCBI Taxonomy" id="45954"/>
    <lineage>
        <taxon>Eukaryota</taxon>
        <taxon>Metazoa</taxon>
        <taxon>Spiralia</taxon>
        <taxon>Lophotrochozoa</taxon>
        <taxon>Mollusca</taxon>
        <taxon>Bivalvia</taxon>
        <taxon>Autobranchia</taxon>
        <taxon>Heteroconchia</taxon>
        <taxon>Euheterodonta</taxon>
        <taxon>Imparidentia</taxon>
        <taxon>Neoheterodontei</taxon>
        <taxon>Myida</taxon>
        <taxon>Dreissenoidea</taxon>
        <taxon>Dreissenidae</taxon>
        <taxon>Dreissena</taxon>
    </lineage>
</organism>
<evidence type="ECO:0000259" key="2">
    <source>
        <dbReference type="Pfam" id="PF03184"/>
    </source>
</evidence>
<evidence type="ECO:0000313" key="3">
    <source>
        <dbReference type="EMBL" id="KAH3837656.1"/>
    </source>
</evidence>
<gene>
    <name evidence="3" type="ORF">DPMN_111056</name>
</gene>
<dbReference type="AlphaFoldDB" id="A0A9D4KEC0"/>
<reference evidence="3" key="1">
    <citation type="journal article" date="2019" name="bioRxiv">
        <title>The Genome of the Zebra Mussel, Dreissena polymorpha: A Resource for Invasive Species Research.</title>
        <authorList>
            <person name="McCartney M.A."/>
            <person name="Auch B."/>
            <person name="Kono T."/>
            <person name="Mallez S."/>
            <person name="Zhang Y."/>
            <person name="Obille A."/>
            <person name="Becker A."/>
            <person name="Abrahante J.E."/>
            <person name="Garbe J."/>
            <person name="Badalamenti J.P."/>
            <person name="Herman A."/>
            <person name="Mangelson H."/>
            <person name="Liachko I."/>
            <person name="Sullivan S."/>
            <person name="Sone E.D."/>
            <person name="Koren S."/>
            <person name="Silverstein K.A.T."/>
            <person name="Beckman K.B."/>
            <person name="Gohl D.M."/>
        </authorList>
    </citation>
    <scope>NUCLEOTIDE SEQUENCE</scope>
    <source>
        <strain evidence="3">Duluth1</strain>
        <tissue evidence="3">Whole animal</tissue>
    </source>
</reference>